<gene>
    <name evidence="1" type="ORF">BaRGS_00015854</name>
</gene>
<protein>
    <submittedName>
        <fullName evidence="1">Uncharacterized protein</fullName>
    </submittedName>
</protein>
<dbReference type="EMBL" id="JACVVK020000098">
    <property type="protein sequence ID" value="KAK7492907.1"/>
    <property type="molecule type" value="Genomic_DNA"/>
</dbReference>
<accession>A0ABD0L0H1</accession>
<name>A0ABD0L0H1_9CAEN</name>
<dbReference type="Proteomes" id="UP001519460">
    <property type="component" value="Unassembled WGS sequence"/>
</dbReference>
<evidence type="ECO:0000313" key="1">
    <source>
        <dbReference type="EMBL" id="KAK7492907.1"/>
    </source>
</evidence>
<evidence type="ECO:0000313" key="2">
    <source>
        <dbReference type="Proteomes" id="UP001519460"/>
    </source>
</evidence>
<proteinExistence type="predicted"/>
<reference evidence="1 2" key="1">
    <citation type="journal article" date="2023" name="Sci. Data">
        <title>Genome assembly of the Korean intertidal mud-creeper Batillaria attramentaria.</title>
        <authorList>
            <person name="Patra A.K."/>
            <person name="Ho P.T."/>
            <person name="Jun S."/>
            <person name="Lee S.J."/>
            <person name="Kim Y."/>
            <person name="Won Y.J."/>
        </authorList>
    </citation>
    <scope>NUCLEOTIDE SEQUENCE [LARGE SCALE GENOMIC DNA]</scope>
    <source>
        <strain evidence="1">Wonlab-2016</strain>
    </source>
</reference>
<dbReference type="AlphaFoldDB" id="A0ABD0L0H1"/>
<sequence>MFAETAPGRRSPFTSVAQPCLRKQAWTGQPSAVSRLKLTRPERGRYSSTVCRYLSEGRHTHTLTEQVCPAFQSALGRTVCCFGSVEISPSPSPSLLLCCDLELNGDRD</sequence>
<keyword evidence="2" id="KW-1185">Reference proteome</keyword>
<comment type="caution">
    <text evidence="1">The sequence shown here is derived from an EMBL/GenBank/DDBJ whole genome shotgun (WGS) entry which is preliminary data.</text>
</comment>
<organism evidence="1 2">
    <name type="scientific">Batillaria attramentaria</name>
    <dbReference type="NCBI Taxonomy" id="370345"/>
    <lineage>
        <taxon>Eukaryota</taxon>
        <taxon>Metazoa</taxon>
        <taxon>Spiralia</taxon>
        <taxon>Lophotrochozoa</taxon>
        <taxon>Mollusca</taxon>
        <taxon>Gastropoda</taxon>
        <taxon>Caenogastropoda</taxon>
        <taxon>Sorbeoconcha</taxon>
        <taxon>Cerithioidea</taxon>
        <taxon>Batillariidae</taxon>
        <taxon>Batillaria</taxon>
    </lineage>
</organism>